<dbReference type="InterPro" id="IPR050266">
    <property type="entry name" value="AB_hydrolase_sf"/>
</dbReference>
<dbReference type="Pfam" id="PF00561">
    <property type="entry name" value="Abhydrolase_1"/>
    <property type="match status" value="1"/>
</dbReference>
<evidence type="ECO:0000259" key="2">
    <source>
        <dbReference type="Pfam" id="PF00561"/>
    </source>
</evidence>
<accession>A0ABY9ME25</accession>
<dbReference type="InterPro" id="IPR000073">
    <property type="entry name" value="AB_hydrolase_1"/>
</dbReference>
<dbReference type="InterPro" id="IPR029058">
    <property type="entry name" value="AB_hydrolase_fold"/>
</dbReference>
<gene>
    <name evidence="3" type="ORF">RA955_16660</name>
</gene>
<dbReference type="EMBL" id="CP133076">
    <property type="protein sequence ID" value="WMJ16250.1"/>
    <property type="molecule type" value="Genomic_DNA"/>
</dbReference>
<proteinExistence type="predicted"/>
<feature type="domain" description="AB hydrolase-1" evidence="2">
    <location>
        <begin position="28"/>
        <end position="269"/>
    </location>
</feature>
<dbReference type="PANTHER" id="PTHR43798:SF31">
    <property type="entry name" value="AB HYDROLASE SUPERFAMILY PROTEIN YCLE"/>
    <property type="match status" value="1"/>
</dbReference>
<protein>
    <submittedName>
        <fullName evidence="3">Alpha/beta hydrolase</fullName>
    </submittedName>
</protein>
<dbReference type="RefSeq" id="WP_079935653.1">
    <property type="nucleotide sequence ID" value="NZ_CP133076.1"/>
</dbReference>
<dbReference type="PRINTS" id="PR00111">
    <property type="entry name" value="ABHYDROLASE"/>
</dbReference>
<evidence type="ECO:0000313" key="3">
    <source>
        <dbReference type="EMBL" id="WMJ16250.1"/>
    </source>
</evidence>
<sequence>MGNMNYTYIQTGLYKTYVNQAGRGGKDAILFIHGSGPGATAFSNWQYALPFFSEQGFYSLAPDLIGFGKSDHPDPPPHGARTWLKIWIEQLKQLLDALNIERAHVVGNSLGGAIALHLLLHIPERINRVVLMGSVGAPFRITTELDRIWGFYEDASKESMMQIIHWFAYDNGLLKDQLSEIVEMRLASSLQPEIRRSYEAMFPAPRQQHVDDLVVPAASLRKIEQPVLIIHGHQDPIIPVETSYYLSQHLPNMKMMIFGQCSHWTQIEHRNAFHQLVLQFLAGKI</sequence>
<keyword evidence="1 3" id="KW-0378">Hydrolase</keyword>
<reference evidence="3 4" key="1">
    <citation type="submission" date="2023-08" db="EMBL/GenBank/DDBJ databases">
        <title>Genome sequencing of the thermostable Gram positive bacteria Geobacillus proteiniphilus strain T-6.</title>
        <authorList>
            <person name="Shulami S."/>
            <person name="Shoham Y."/>
        </authorList>
    </citation>
    <scope>NUCLEOTIDE SEQUENCE [LARGE SCALE GENOMIC DNA]</scope>
    <source>
        <strain evidence="3 4">T-6</strain>
    </source>
</reference>
<dbReference type="InterPro" id="IPR000639">
    <property type="entry name" value="Epox_hydrolase-like"/>
</dbReference>
<evidence type="ECO:0000256" key="1">
    <source>
        <dbReference type="ARBA" id="ARBA00022801"/>
    </source>
</evidence>
<dbReference type="Gene3D" id="3.40.50.1820">
    <property type="entry name" value="alpha/beta hydrolase"/>
    <property type="match status" value="1"/>
</dbReference>
<keyword evidence="4" id="KW-1185">Reference proteome</keyword>
<dbReference type="Proteomes" id="UP001223761">
    <property type="component" value="Chromosome"/>
</dbReference>
<organism evidence="3 4">
    <name type="scientific">Geobacillus proteiniphilus</name>
    <dbReference type="NCBI Taxonomy" id="860353"/>
    <lineage>
        <taxon>Bacteria</taxon>
        <taxon>Bacillati</taxon>
        <taxon>Bacillota</taxon>
        <taxon>Bacilli</taxon>
        <taxon>Bacillales</taxon>
        <taxon>Anoxybacillaceae</taxon>
        <taxon>Geobacillus</taxon>
    </lineage>
</organism>
<evidence type="ECO:0000313" key="4">
    <source>
        <dbReference type="Proteomes" id="UP001223761"/>
    </source>
</evidence>
<dbReference type="PANTHER" id="PTHR43798">
    <property type="entry name" value="MONOACYLGLYCEROL LIPASE"/>
    <property type="match status" value="1"/>
</dbReference>
<dbReference type="SUPFAM" id="SSF53474">
    <property type="entry name" value="alpha/beta-Hydrolases"/>
    <property type="match status" value="1"/>
</dbReference>
<dbReference type="PRINTS" id="PR00412">
    <property type="entry name" value="EPOXHYDRLASE"/>
</dbReference>
<name>A0ABY9ME25_9BACL</name>
<dbReference type="GO" id="GO:0016787">
    <property type="term" value="F:hydrolase activity"/>
    <property type="evidence" value="ECO:0007669"/>
    <property type="project" value="UniProtKB-KW"/>
</dbReference>